<name>A0ABQ1WAH6_9BACT</name>
<comment type="caution">
    <text evidence="3">The sequence shown here is derived from an EMBL/GenBank/DDBJ whole genome shotgun (WGS) entry which is preliminary data.</text>
</comment>
<evidence type="ECO:0000256" key="1">
    <source>
        <dbReference type="SAM" id="SignalP"/>
    </source>
</evidence>
<dbReference type="SUPFAM" id="SSF48452">
    <property type="entry name" value="TPR-like"/>
    <property type="match status" value="1"/>
</dbReference>
<dbReference type="InterPro" id="IPR011990">
    <property type="entry name" value="TPR-like_helical_dom_sf"/>
</dbReference>
<organism evidence="3 4">
    <name type="scientific">Pontibacter amylolyticus</name>
    <dbReference type="NCBI Taxonomy" id="1424080"/>
    <lineage>
        <taxon>Bacteria</taxon>
        <taxon>Pseudomonadati</taxon>
        <taxon>Bacteroidota</taxon>
        <taxon>Cytophagia</taxon>
        <taxon>Cytophagales</taxon>
        <taxon>Hymenobacteraceae</taxon>
        <taxon>Pontibacter</taxon>
    </lineage>
</organism>
<dbReference type="RefSeq" id="WP_188502065.1">
    <property type="nucleotide sequence ID" value="NZ_BMFP01000005.1"/>
</dbReference>
<dbReference type="Gene3D" id="3.30.1150.10">
    <property type="match status" value="1"/>
</dbReference>
<dbReference type="SUPFAM" id="SSF74653">
    <property type="entry name" value="TolA/TonB C-terminal domain"/>
    <property type="match status" value="1"/>
</dbReference>
<keyword evidence="1" id="KW-0732">Signal</keyword>
<gene>
    <name evidence="3" type="ORF">GCM10011323_27190</name>
</gene>
<evidence type="ECO:0000313" key="4">
    <source>
        <dbReference type="Proteomes" id="UP000634043"/>
    </source>
</evidence>
<dbReference type="PROSITE" id="PS51257">
    <property type="entry name" value="PROKAR_LIPOPROTEIN"/>
    <property type="match status" value="1"/>
</dbReference>
<dbReference type="InterPro" id="IPR037682">
    <property type="entry name" value="TonB_C"/>
</dbReference>
<dbReference type="EMBL" id="BMFP01000005">
    <property type="protein sequence ID" value="GGG21808.1"/>
    <property type="molecule type" value="Genomic_DNA"/>
</dbReference>
<feature type="domain" description="TonB C-terminal" evidence="2">
    <location>
        <begin position="39"/>
        <end position="134"/>
    </location>
</feature>
<dbReference type="PROSITE" id="PS52015">
    <property type="entry name" value="TONB_CTD"/>
    <property type="match status" value="1"/>
</dbReference>
<evidence type="ECO:0000259" key="2">
    <source>
        <dbReference type="PROSITE" id="PS52015"/>
    </source>
</evidence>
<evidence type="ECO:0000313" key="3">
    <source>
        <dbReference type="EMBL" id="GGG21808.1"/>
    </source>
</evidence>
<keyword evidence="4" id="KW-1185">Reference proteome</keyword>
<feature type="signal peptide" evidence="1">
    <location>
        <begin position="1"/>
        <end position="20"/>
    </location>
</feature>
<protein>
    <recommendedName>
        <fullName evidence="2">TonB C-terminal domain-containing protein</fullName>
    </recommendedName>
</protein>
<reference evidence="4" key="1">
    <citation type="journal article" date="2019" name="Int. J. Syst. Evol. Microbiol.">
        <title>The Global Catalogue of Microorganisms (GCM) 10K type strain sequencing project: providing services to taxonomists for standard genome sequencing and annotation.</title>
        <authorList>
            <consortium name="The Broad Institute Genomics Platform"/>
            <consortium name="The Broad Institute Genome Sequencing Center for Infectious Disease"/>
            <person name="Wu L."/>
            <person name="Ma J."/>
        </authorList>
    </citation>
    <scope>NUCLEOTIDE SEQUENCE [LARGE SCALE GENOMIC DNA]</scope>
    <source>
        <strain evidence="4">CGMCC 1.12749</strain>
    </source>
</reference>
<dbReference type="Proteomes" id="UP000634043">
    <property type="component" value="Unassembled WGS sequence"/>
</dbReference>
<feature type="chain" id="PRO_5045944141" description="TonB C-terminal domain-containing protein" evidence="1">
    <location>
        <begin position="21"/>
        <end position="234"/>
    </location>
</feature>
<proteinExistence type="predicted"/>
<accession>A0ABQ1WAH6</accession>
<sequence length="234" mass="26128">MLIRLFLLLMLMTGAGSACLAQLTASDIRQLHNAARYTGSEEDLLKILGKNIRYPAAAQRADKMGMAVFVLKISKGGRIVETGTLNKSHAEFKEAIGRAADMTKGKWAASNDTAQFFYAVIPVLFDIYGSGYTMHTTKVPDYFQVTVVVTAVGVPNAMNGLYERQESDYVTRANNLARMERHTEAIQALEELVNLQPLHTAYYEPLITLHEKIGNATEAEYYRLVRNLFAQEEK</sequence>